<dbReference type="Gene3D" id="3.40.50.20">
    <property type="match status" value="1"/>
</dbReference>
<dbReference type="CDD" id="cd03360">
    <property type="entry name" value="LbH_AT_putative"/>
    <property type="match status" value="1"/>
</dbReference>
<evidence type="ECO:0000256" key="3">
    <source>
        <dbReference type="ARBA" id="ARBA00022737"/>
    </source>
</evidence>
<protein>
    <recommendedName>
        <fullName evidence="7">PglD N-terminal domain-containing protein</fullName>
    </recommendedName>
</protein>
<dbReference type="Proteomes" id="UP000290261">
    <property type="component" value="Unassembled WGS sequence"/>
</dbReference>
<feature type="binding site" evidence="6">
    <location>
        <position position="134"/>
    </location>
    <ligand>
        <name>acetyl-CoA</name>
        <dbReference type="ChEBI" id="CHEBI:57288"/>
    </ligand>
</feature>
<keyword evidence="9" id="KW-1185">Reference proteome</keyword>
<dbReference type="InterPro" id="IPR020019">
    <property type="entry name" value="AcTrfase_PglD-like"/>
</dbReference>
<evidence type="ECO:0000256" key="1">
    <source>
        <dbReference type="ARBA" id="ARBA00007274"/>
    </source>
</evidence>
<dbReference type="Pfam" id="PF00132">
    <property type="entry name" value="Hexapep"/>
    <property type="match status" value="2"/>
</dbReference>
<dbReference type="Pfam" id="PF17836">
    <property type="entry name" value="PglD_N"/>
    <property type="match status" value="1"/>
</dbReference>
<evidence type="ECO:0000256" key="6">
    <source>
        <dbReference type="PIRSR" id="PIRSR620019-2"/>
    </source>
</evidence>
<comment type="caution">
    <text evidence="8">The sequence shown here is derived from an EMBL/GenBank/DDBJ whole genome shotgun (WGS) entry which is preliminary data.</text>
</comment>
<keyword evidence="3" id="KW-0677">Repeat</keyword>
<feature type="active site" description="Proton acceptor" evidence="5">
    <location>
        <position position="125"/>
    </location>
</feature>
<proteinExistence type="inferred from homology"/>
<keyword evidence="4" id="KW-0012">Acyltransferase</keyword>
<dbReference type="PANTHER" id="PTHR43300:SF7">
    <property type="entry name" value="UDP-N-ACETYLBACILLOSAMINE N-ACETYLTRANSFERASE"/>
    <property type="match status" value="1"/>
</dbReference>
<reference evidence="8 9" key="1">
    <citation type="submission" date="2014-04" db="EMBL/GenBank/DDBJ databases">
        <title>Whole genome of Muricauda olearia.</title>
        <authorList>
            <person name="Zhang X.-H."/>
            <person name="Tang K."/>
        </authorList>
    </citation>
    <scope>NUCLEOTIDE SEQUENCE [LARGE SCALE GENOMIC DNA]</scope>
    <source>
        <strain evidence="8 9">Th120</strain>
    </source>
</reference>
<dbReference type="NCBIfam" id="TIGR03570">
    <property type="entry name" value="NeuD_NnaD"/>
    <property type="match status" value="1"/>
</dbReference>
<dbReference type="Gene3D" id="2.160.10.10">
    <property type="entry name" value="Hexapeptide repeat proteins"/>
    <property type="match status" value="1"/>
</dbReference>
<dbReference type="InterPro" id="IPR041561">
    <property type="entry name" value="PglD_N"/>
</dbReference>
<dbReference type="GO" id="GO:0016746">
    <property type="term" value="F:acyltransferase activity"/>
    <property type="evidence" value="ECO:0007669"/>
    <property type="project" value="UniProtKB-KW"/>
</dbReference>
<dbReference type="SUPFAM" id="SSF51161">
    <property type="entry name" value="Trimeric LpxA-like enzymes"/>
    <property type="match status" value="1"/>
</dbReference>
<evidence type="ECO:0000313" key="9">
    <source>
        <dbReference type="Proteomes" id="UP000290261"/>
    </source>
</evidence>
<keyword evidence="2" id="KW-0808">Transferase</keyword>
<accession>A0A444VL14</accession>
<dbReference type="EMBL" id="JJMP01000006">
    <property type="protein sequence ID" value="RYC51434.1"/>
    <property type="molecule type" value="Genomic_DNA"/>
</dbReference>
<evidence type="ECO:0000256" key="5">
    <source>
        <dbReference type="PIRSR" id="PIRSR620019-1"/>
    </source>
</evidence>
<feature type="site" description="Increases basicity of active site His" evidence="5">
    <location>
        <position position="126"/>
    </location>
</feature>
<dbReference type="AlphaFoldDB" id="A0A444VL14"/>
<dbReference type="InterPro" id="IPR011004">
    <property type="entry name" value="Trimer_LpxA-like_sf"/>
</dbReference>
<evidence type="ECO:0000256" key="2">
    <source>
        <dbReference type="ARBA" id="ARBA00022679"/>
    </source>
</evidence>
<feature type="binding site" evidence="6">
    <location>
        <position position="155"/>
    </location>
    <ligand>
        <name>acetyl-CoA</name>
        <dbReference type="ChEBI" id="CHEBI:57288"/>
    </ligand>
</feature>
<dbReference type="PROSITE" id="PS00101">
    <property type="entry name" value="HEXAPEP_TRANSFERASES"/>
    <property type="match status" value="1"/>
</dbReference>
<organism evidence="8 9">
    <name type="scientific">Flagellimonas olearia</name>
    <dbReference type="NCBI Taxonomy" id="552546"/>
    <lineage>
        <taxon>Bacteria</taxon>
        <taxon>Pseudomonadati</taxon>
        <taxon>Bacteroidota</taxon>
        <taxon>Flavobacteriia</taxon>
        <taxon>Flavobacteriales</taxon>
        <taxon>Flavobacteriaceae</taxon>
        <taxon>Flagellimonas</taxon>
    </lineage>
</organism>
<feature type="domain" description="PglD N-terminal" evidence="7">
    <location>
        <begin position="2"/>
        <end position="72"/>
    </location>
</feature>
<evidence type="ECO:0000259" key="7">
    <source>
        <dbReference type="Pfam" id="PF17836"/>
    </source>
</evidence>
<evidence type="ECO:0000313" key="8">
    <source>
        <dbReference type="EMBL" id="RYC51434.1"/>
    </source>
</evidence>
<dbReference type="RefSeq" id="WP_129654471.1">
    <property type="nucleotide sequence ID" value="NZ_ML142910.1"/>
</dbReference>
<sequence>MYIFGAGGHGKAIIDLVVSDSEFDVDGLFDDNENGKIMGIPVGNINDHQFSKNQDFHIAIGNNQTRKDLSETFKVNYPKLIHPSSTISKYSSIGEGTVVMPQCSIKAMTAIGRHCIVNAGAIIGHDVTIGDFVHVAPNSAVAGFVNIQEGAHIGIGASVIQGVTIGKWSIIGAGAVVIRDVPEYSVVVGNPGKVIKSVMHHNTTP</sequence>
<dbReference type="InterPro" id="IPR050179">
    <property type="entry name" value="Trans_hexapeptide_repeat"/>
</dbReference>
<feature type="binding site" evidence="6">
    <location>
        <position position="61"/>
    </location>
    <ligand>
        <name>substrate</name>
    </ligand>
</feature>
<evidence type="ECO:0000256" key="4">
    <source>
        <dbReference type="ARBA" id="ARBA00023315"/>
    </source>
</evidence>
<gene>
    <name evidence="8" type="ORF">DN53_14655</name>
</gene>
<dbReference type="InterPro" id="IPR018357">
    <property type="entry name" value="Hexapep_transf_CS"/>
</dbReference>
<dbReference type="PANTHER" id="PTHR43300">
    <property type="entry name" value="ACETYLTRANSFERASE"/>
    <property type="match status" value="1"/>
</dbReference>
<comment type="similarity">
    <text evidence="1">Belongs to the transferase hexapeptide repeat family.</text>
</comment>
<name>A0A444VL14_9FLAO</name>
<dbReference type="InterPro" id="IPR001451">
    <property type="entry name" value="Hexapep"/>
</dbReference>